<evidence type="ECO:0000256" key="1">
    <source>
        <dbReference type="ARBA" id="ARBA00004141"/>
    </source>
</evidence>
<feature type="region of interest" description="Disordered" evidence="5">
    <location>
        <begin position="1"/>
        <end position="68"/>
    </location>
</feature>
<reference evidence="7" key="2">
    <citation type="submission" date="2023-05" db="EMBL/GenBank/DDBJ databases">
        <authorList>
            <consortium name="Lawrence Berkeley National Laboratory"/>
            <person name="Steindorff A."/>
            <person name="Hensen N."/>
            <person name="Bonometti L."/>
            <person name="Westerberg I."/>
            <person name="Brannstrom I.O."/>
            <person name="Guillou S."/>
            <person name="Cros-Aarteil S."/>
            <person name="Calhoun S."/>
            <person name="Haridas S."/>
            <person name="Kuo A."/>
            <person name="Mondo S."/>
            <person name="Pangilinan J."/>
            <person name="Riley R."/>
            <person name="Labutti K."/>
            <person name="Andreopoulos B."/>
            <person name="Lipzen A."/>
            <person name="Chen C."/>
            <person name="Yanf M."/>
            <person name="Daum C."/>
            <person name="Ng V."/>
            <person name="Clum A."/>
            <person name="Ohm R."/>
            <person name="Martin F."/>
            <person name="Silar P."/>
            <person name="Natvig D."/>
            <person name="Lalanne C."/>
            <person name="Gautier V."/>
            <person name="Ament-Velasquez S.L."/>
            <person name="Kruys A."/>
            <person name="Hutchinson M.I."/>
            <person name="Powell A.J."/>
            <person name="Barry K."/>
            <person name="Miller A.N."/>
            <person name="Grigoriev I.V."/>
            <person name="Debuchy R."/>
            <person name="Gladieux P."/>
            <person name="Thoren M.H."/>
            <person name="Johannesson H."/>
        </authorList>
    </citation>
    <scope>NUCLEOTIDE SEQUENCE</scope>
    <source>
        <strain evidence="7">CBS 538.74</strain>
    </source>
</reference>
<dbReference type="GO" id="GO:0016020">
    <property type="term" value="C:membrane"/>
    <property type="evidence" value="ECO:0007669"/>
    <property type="project" value="UniProtKB-SubCell"/>
</dbReference>
<keyword evidence="2 6" id="KW-0812">Transmembrane</keyword>
<organism evidence="7 8">
    <name type="scientific">Chaetomidium leptoderma</name>
    <dbReference type="NCBI Taxonomy" id="669021"/>
    <lineage>
        <taxon>Eukaryota</taxon>
        <taxon>Fungi</taxon>
        <taxon>Dikarya</taxon>
        <taxon>Ascomycota</taxon>
        <taxon>Pezizomycotina</taxon>
        <taxon>Sordariomycetes</taxon>
        <taxon>Sordariomycetidae</taxon>
        <taxon>Sordariales</taxon>
        <taxon>Chaetomiaceae</taxon>
        <taxon>Chaetomidium</taxon>
    </lineage>
</organism>
<reference evidence="7" key="1">
    <citation type="journal article" date="2023" name="Mol. Phylogenet. Evol.">
        <title>Genome-scale phylogeny and comparative genomics of the fungal order Sordariales.</title>
        <authorList>
            <person name="Hensen N."/>
            <person name="Bonometti L."/>
            <person name="Westerberg I."/>
            <person name="Brannstrom I.O."/>
            <person name="Guillou S."/>
            <person name="Cros-Aarteil S."/>
            <person name="Calhoun S."/>
            <person name="Haridas S."/>
            <person name="Kuo A."/>
            <person name="Mondo S."/>
            <person name="Pangilinan J."/>
            <person name="Riley R."/>
            <person name="LaButti K."/>
            <person name="Andreopoulos B."/>
            <person name="Lipzen A."/>
            <person name="Chen C."/>
            <person name="Yan M."/>
            <person name="Daum C."/>
            <person name="Ng V."/>
            <person name="Clum A."/>
            <person name="Steindorff A."/>
            <person name="Ohm R.A."/>
            <person name="Martin F."/>
            <person name="Silar P."/>
            <person name="Natvig D.O."/>
            <person name="Lalanne C."/>
            <person name="Gautier V."/>
            <person name="Ament-Velasquez S.L."/>
            <person name="Kruys A."/>
            <person name="Hutchinson M.I."/>
            <person name="Powell A.J."/>
            <person name="Barry K."/>
            <person name="Miller A.N."/>
            <person name="Grigoriev I.V."/>
            <person name="Debuchy R."/>
            <person name="Gladieux P."/>
            <person name="Hiltunen Thoren M."/>
            <person name="Johannesson H."/>
        </authorList>
    </citation>
    <scope>NUCLEOTIDE SEQUENCE</scope>
    <source>
        <strain evidence="7">CBS 538.74</strain>
    </source>
</reference>
<feature type="transmembrane region" description="Helical" evidence="6">
    <location>
        <begin position="473"/>
        <end position="495"/>
    </location>
</feature>
<dbReference type="Pfam" id="PF13520">
    <property type="entry name" value="AA_permease_2"/>
    <property type="match status" value="1"/>
</dbReference>
<dbReference type="Gene3D" id="3.90.226.10">
    <property type="entry name" value="2-enoyl-CoA Hydratase, Chain A, domain 1"/>
    <property type="match status" value="1"/>
</dbReference>
<comment type="subcellular location">
    <subcellularLocation>
        <location evidence="1">Membrane</location>
        <topology evidence="1">Multi-pass membrane protein</topology>
    </subcellularLocation>
</comment>
<dbReference type="InterPro" id="IPR050598">
    <property type="entry name" value="AminoAcid_Transporter"/>
</dbReference>
<evidence type="ECO:0000313" key="8">
    <source>
        <dbReference type="Proteomes" id="UP001302745"/>
    </source>
</evidence>
<evidence type="ECO:0000313" key="7">
    <source>
        <dbReference type="EMBL" id="KAK4148762.1"/>
    </source>
</evidence>
<feature type="transmembrane region" description="Helical" evidence="6">
    <location>
        <begin position="216"/>
        <end position="235"/>
    </location>
</feature>
<evidence type="ECO:0000256" key="4">
    <source>
        <dbReference type="ARBA" id="ARBA00023136"/>
    </source>
</evidence>
<dbReference type="PANTHER" id="PTHR11785:SF402">
    <property type="entry name" value="AMINO ACID TRANSPORTER (EUROFUNG)"/>
    <property type="match status" value="1"/>
</dbReference>
<comment type="caution">
    <text evidence="7">The sequence shown here is derived from an EMBL/GenBank/DDBJ whole genome shotgun (WGS) entry which is preliminary data.</text>
</comment>
<feature type="transmembrane region" description="Helical" evidence="6">
    <location>
        <begin position="577"/>
        <end position="595"/>
    </location>
</feature>
<evidence type="ECO:0000256" key="3">
    <source>
        <dbReference type="ARBA" id="ARBA00022989"/>
    </source>
</evidence>
<feature type="transmembrane region" description="Helical" evidence="6">
    <location>
        <begin position="430"/>
        <end position="453"/>
    </location>
</feature>
<dbReference type="Proteomes" id="UP001302745">
    <property type="component" value="Unassembled WGS sequence"/>
</dbReference>
<dbReference type="GO" id="GO:0015179">
    <property type="term" value="F:L-amino acid transmembrane transporter activity"/>
    <property type="evidence" value="ECO:0007669"/>
    <property type="project" value="TreeGrafter"/>
</dbReference>
<keyword evidence="8" id="KW-1185">Reference proteome</keyword>
<dbReference type="Gene3D" id="1.10.12.10">
    <property type="entry name" value="Lyase 2-enoyl-coa Hydratase, Chain A, domain 2"/>
    <property type="match status" value="1"/>
</dbReference>
<keyword evidence="3 6" id="KW-1133">Transmembrane helix</keyword>
<feature type="transmembrane region" description="Helical" evidence="6">
    <location>
        <begin position="393"/>
        <end position="409"/>
    </location>
</feature>
<dbReference type="SUPFAM" id="SSF52096">
    <property type="entry name" value="ClpP/crotonase"/>
    <property type="match status" value="1"/>
</dbReference>
<dbReference type="InterPro" id="IPR029045">
    <property type="entry name" value="ClpP/crotonase-like_dom_sf"/>
</dbReference>
<feature type="transmembrane region" description="Helical" evidence="6">
    <location>
        <begin position="330"/>
        <end position="353"/>
    </location>
</feature>
<dbReference type="InterPro" id="IPR002293">
    <property type="entry name" value="AA/rel_permease1"/>
</dbReference>
<feature type="transmembrane region" description="Helical" evidence="6">
    <location>
        <begin position="184"/>
        <end position="204"/>
    </location>
</feature>
<protein>
    <submittedName>
        <fullName evidence="7">Amino acid permease-domain-containing protein</fullName>
    </submittedName>
</protein>
<dbReference type="EMBL" id="MU857264">
    <property type="protein sequence ID" value="KAK4148762.1"/>
    <property type="molecule type" value="Genomic_DNA"/>
</dbReference>
<proteinExistence type="predicted"/>
<evidence type="ECO:0000256" key="2">
    <source>
        <dbReference type="ARBA" id="ARBA00022692"/>
    </source>
</evidence>
<accession>A0AAN6ZS04</accession>
<dbReference type="PANTHER" id="PTHR11785">
    <property type="entry name" value="AMINO ACID TRANSPORTER"/>
    <property type="match status" value="1"/>
</dbReference>
<feature type="transmembrane region" description="Helical" evidence="6">
    <location>
        <begin position="256"/>
        <end position="282"/>
    </location>
</feature>
<name>A0AAN6ZS04_9PEZI</name>
<dbReference type="InterPro" id="IPR014748">
    <property type="entry name" value="Enoyl-CoA_hydra_C"/>
</dbReference>
<evidence type="ECO:0000256" key="5">
    <source>
        <dbReference type="SAM" id="MobiDB-lite"/>
    </source>
</evidence>
<dbReference type="AlphaFoldDB" id="A0AAN6ZS04"/>
<evidence type="ECO:0000256" key="6">
    <source>
        <dbReference type="SAM" id="Phobius"/>
    </source>
</evidence>
<dbReference type="Gene3D" id="1.20.1740.10">
    <property type="entry name" value="Amino acid/polyamine transporter I"/>
    <property type="match status" value="1"/>
</dbReference>
<sequence length="901" mass="95171">MPQPNSRRPASSLSPPIRTGLGSQYGPCSCGPRHHPKNGVLRDTTVGPFTTILPPPSPPDSPESSPLVSFSLFITPPPSPRLPEGGTPGKNRSKRWRTTTVAINPTSRFAMSDSGGGGDGGAASAERRPLLAGTTASGELARSNGTGSAAVVGAAAGDADIEERVIGGGSGVGTFTRNLGAVEAFAIVISIVIGSGVFTSPGSIDTNVPSPGAALLVWLVGGVLAWTGASTMAELGTAIPGEGGVQPYLKYVFGDVFGFLAAWTWVVAVMPATLAILSIVFIESIYSAAGVTGEGDRIEHKLLSIAVLACIGVANSISTKASTRLNNFFVATKFVTIAAIVLAGVIVATLQLADPNRVVGGGDWNKKAWFGYRDSVNPDGSVTHWDGVGQWEMFGHLSAALYAALWAYSGWDKAIYISAELSSPARQLPLAINTSIPSIIMCFLAANAAYYILLPWDVVSTTDSVAVTAITRLLGPAFGIVAAIFICLVVAGSLLGNSFVAGRMAVAAANQNWLPRILSVVGKVGTGQASSQASLQDDQQKAAESDAPINAIILSTILSAMYILLGNFRALLTFNGLGEYTFFFLTVVGAIILRYREPHLERPYKPFVLIPVIFALPLPRRAAYITLNTPQRRNALSLAELRSLRDQLIKANTSPTTGRTLFLPPFKPSFLSKLEQSHTNYTNNNNNNNNKPDDDHAWLVSARAFARERAGLPSVLVLASHGPVFSSGHDLRELRALPAADVAETFRLCAEVMSLVRRSPALVVARDVAAAELGDVVRLVHGGDGEDPESRVRALDREVARTVGRLVGMSPQQSAMGKWAFWTQAGLTGRDYAGPGGIEVEGSGGDGYQDAAEWAGRVMALHAKSEDAEEGMDAFLQKREAVWCGFEQPQQLEDGVSVTTK</sequence>
<gene>
    <name evidence="7" type="ORF">C8A00DRAFT_47471</name>
</gene>
<feature type="compositionally biased region" description="Polar residues" evidence="5">
    <location>
        <begin position="1"/>
        <end position="14"/>
    </location>
</feature>
<keyword evidence="4 6" id="KW-0472">Membrane</keyword>